<dbReference type="AlphaFoldDB" id="A0A0D9XF72"/>
<dbReference type="Pfam" id="PF13456">
    <property type="entry name" value="RVT_3"/>
    <property type="match status" value="1"/>
</dbReference>
<dbReference type="Gramene" id="LPERR09G11170.1">
    <property type="protein sequence ID" value="LPERR09G11170.1"/>
    <property type="gene ID" value="LPERR09G11170"/>
</dbReference>
<reference evidence="2" key="3">
    <citation type="submission" date="2015-04" db="UniProtKB">
        <authorList>
            <consortium name="EnsemblPlants"/>
        </authorList>
    </citation>
    <scope>IDENTIFICATION</scope>
</reference>
<dbReference type="EnsemblPlants" id="LPERR09G11170.1">
    <property type="protein sequence ID" value="LPERR09G11170.1"/>
    <property type="gene ID" value="LPERR09G11170"/>
</dbReference>
<organism evidence="2 3">
    <name type="scientific">Leersia perrieri</name>
    <dbReference type="NCBI Taxonomy" id="77586"/>
    <lineage>
        <taxon>Eukaryota</taxon>
        <taxon>Viridiplantae</taxon>
        <taxon>Streptophyta</taxon>
        <taxon>Embryophyta</taxon>
        <taxon>Tracheophyta</taxon>
        <taxon>Spermatophyta</taxon>
        <taxon>Magnoliopsida</taxon>
        <taxon>Liliopsida</taxon>
        <taxon>Poales</taxon>
        <taxon>Poaceae</taxon>
        <taxon>BOP clade</taxon>
        <taxon>Oryzoideae</taxon>
        <taxon>Oryzeae</taxon>
        <taxon>Oryzinae</taxon>
        <taxon>Leersia</taxon>
    </lineage>
</organism>
<reference evidence="2 3" key="1">
    <citation type="submission" date="2012-08" db="EMBL/GenBank/DDBJ databases">
        <title>Oryza genome evolution.</title>
        <authorList>
            <person name="Wing R.A."/>
        </authorList>
    </citation>
    <scope>NUCLEOTIDE SEQUENCE</scope>
</reference>
<dbReference type="Proteomes" id="UP000032180">
    <property type="component" value="Chromosome 9"/>
</dbReference>
<dbReference type="InterPro" id="IPR044730">
    <property type="entry name" value="RNase_H-like_dom_plant"/>
</dbReference>
<dbReference type="Gene3D" id="3.30.420.10">
    <property type="entry name" value="Ribonuclease H-like superfamily/Ribonuclease H"/>
    <property type="match status" value="1"/>
</dbReference>
<reference evidence="3" key="2">
    <citation type="submission" date="2013-12" db="EMBL/GenBank/DDBJ databases">
        <authorList>
            <person name="Yu Y."/>
            <person name="Lee S."/>
            <person name="de Baynast K."/>
            <person name="Wissotski M."/>
            <person name="Liu L."/>
            <person name="Talag J."/>
            <person name="Goicoechea J."/>
            <person name="Angelova A."/>
            <person name="Jetty R."/>
            <person name="Kudrna D."/>
            <person name="Golser W."/>
            <person name="Rivera L."/>
            <person name="Zhang J."/>
            <person name="Wing R."/>
        </authorList>
    </citation>
    <scope>NUCLEOTIDE SEQUENCE</scope>
</reference>
<dbReference type="InterPro" id="IPR052929">
    <property type="entry name" value="RNase_H-like_EbsB-rel"/>
</dbReference>
<dbReference type="HOGENOM" id="CLU_2124661_0_0_1"/>
<feature type="domain" description="RNase H type-1" evidence="1">
    <location>
        <begin position="5"/>
        <end position="85"/>
    </location>
</feature>
<dbReference type="GO" id="GO:0004523">
    <property type="term" value="F:RNA-DNA hybrid ribonuclease activity"/>
    <property type="evidence" value="ECO:0007669"/>
    <property type="project" value="InterPro"/>
</dbReference>
<name>A0A0D9XF72_9ORYZ</name>
<dbReference type="CDD" id="cd06222">
    <property type="entry name" value="RNase_H_like"/>
    <property type="match status" value="1"/>
</dbReference>
<dbReference type="PANTHER" id="PTHR47074:SF73">
    <property type="entry name" value="OS04G0448401 PROTEIN"/>
    <property type="match status" value="1"/>
</dbReference>
<evidence type="ECO:0000259" key="1">
    <source>
        <dbReference type="Pfam" id="PF13456"/>
    </source>
</evidence>
<evidence type="ECO:0000313" key="3">
    <source>
        <dbReference type="Proteomes" id="UP000032180"/>
    </source>
</evidence>
<dbReference type="InterPro" id="IPR036397">
    <property type="entry name" value="RNaseH_sf"/>
</dbReference>
<dbReference type="GO" id="GO:0003676">
    <property type="term" value="F:nucleic acid binding"/>
    <property type="evidence" value="ECO:0007669"/>
    <property type="project" value="InterPro"/>
</dbReference>
<dbReference type="PANTHER" id="PTHR47074">
    <property type="entry name" value="BNAC02G40300D PROTEIN"/>
    <property type="match status" value="1"/>
</dbReference>
<dbReference type="InterPro" id="IPR002156">
    <property type="entry name" value="RNaseH_domain"/>
</dbReference>
<proteinExistence type="predicted"/>
<keyword evidence="3" id="KW-1185">Reference proteome</keyword>
<accession>A0A0D9XF72</accession>
<protein>
    <recommendedName>
        <fullName evidence="1">RNase H type-1 domain-containing protein</fullName>
    </recommendedName>
</protein>
<sequence length="119" mass="13138">MEIVTHAKIVACGTAVEMAVQMGTSRIILETDALEVVQMVKLEGINRSMYGIAIQDLKYNLQGLDEGQAVWVRRFANKVAHCLAIEALESKMFSTWVSEAPSFISLLLVEDCSTANVFE</sequence>
<evidence type="ECO:0000313" key="2">
    <source>
        <dbReference type="EnsemblPlants" id="LPERR09G11170.1"/>
    </source>
</evidence>